<keyword evidence="8 9" id="KW-0804">Transcription</keyword>
<dbReference type="GO" id="GO:0003700">
    <property type="term" value="F:DNA-binding transcription factor activity"/>
    <property type="evidence" value="ECO:0007669"/>
    <property type="project" value="InterPro"/>
</dbReference>
<accession>A0A1H0ZN09</accession>
<proteinExistence type="predicted"/>
<dbReference type="GO" id="GO:0005737">
    <property type="term" value="C:cytoplasm"/>
    <property type="evidence" value="ECO:0007669"/>
    <property type="project" value="UniProtKB-SubCell"/>
</dbReference>
<dbReference type="Gene3D" id="3.40.50.2300">
    <property type="match status" value="1"/>
</dbReference>
<dbReference type="InterPro" id="IPR024187">
    <property type="entry name" value="Sig_transdc_resp-reg_cit/mal"/>
</dbReference>
<dbReference type="PIRSF" id="PIRSF006171">
    <property type="entry name" value="RR_citrat_malat"/>
    <property type="match status" value="1"/>
</dbReference>
<evidence type="ECO:0000256" key="10">
    <source>
        <dbReference type="PROSITE-ProRule" id="PRU00169"/>
    </source>
</evidence>
<dbReference type="SMART" id="SM00448">
    <property type="entry name" value="REC"/>
    <property type="match status" value="1"/>
</dbReference>
<dbReference type="GO" id="GO:0000156">
    <property type="term" value="F:phosphorelay response regulator activity"/>
    <property type="evidence" value="ECO:0007669"/>
    <property type="project" value="TreeGrafter"/>
</dbReference>
<dbReference type="GO" id="GO:0003677">
    <property type="term" value="F:DNA binding"/>
    <property type="evidence" value="ECO:0007669"/>
    <property type="project" value="UniProtKB-KW"/>
</dbReference>
<comment type="subcellular location">
    <subcellularLocation>
        <location evidence="1 9">Cytoplasm</location>
    </subcellularLocation>
</comment>
<sequence length="228" mass="25121">MLSVLVVDDDARVARNHRDFVETVPGFTVVGVAHTGTETLRSVVEHQPDLVLLDLYLPDTSGINVLRRLRSPDELGQGTPVDVLVITALRDIDNVRAALHGGAMYYLLKPFDLSALREQLDRFAAVHDKLAGVEQATQGDVDRVFGVRRASTRTSLPKGLTAATAQLVAETLRAAESDLSAVELAERAGIARVTARRYLEHLCADGQAELRMRYGSTGRPEHRYQWVR</sequence>
<evidence type="ECO:0000256" key="8">
    <source>
        <dbReference type="ARBA" id="ARBA00023163"/>
    </source>
</evidence>
<keyword evidence="5 9" id="KW-0805">Transcription regulation</keyword>
<name>A0A1H0ZN09_9ACTN</name>
<dbReference type="PROSITE" id="PS50110">
    <property type="entry name" value="RESPONSE_REGULATORY"/>
    <property type="match status" value="1"/>
</dbReference>
<feature type="domain" description="Response regulatory" evidence="11">
    <location>
        <begin position="3"/>
        <end position="124"/>
    </location>
</feature>
<evidence type="ECO:0000256" key="6">
    <source>
        <dbReference type="ARBA" id="ARBA00023125"/>
    </source>
</evidence>
<keyword evidence="3 10" id="KW-0597">Phosphoprotein</keyword>
<keyword evidence="6 9" id="KW-0238">DNA-binding</keyword>
<evidence type="ECO:0000256" key="7">
    <source>
        <dbReference type="ARBA" id="ARBA00023159"/>
    </source>
</evidence>
<evidence type="ECO:0000256" key="9">
    <source>
        <dbReference type="PIRNR" id="PIRNR006171"/>
    </source>
</evidence>
<dbReference type="SUPFAM" id="SSF52172">
    <property type="entry name" value="CheY-like"/>
    <property type="match status" value="1"/>
</dbReference>
<dbReference type="PANTHER" id="PTHR45526:SF1">
    <property type="entry name" value="TRANSCRIPTIONAL REGULATORY PROTEIN DCUR-RELATED"/>
    <property type="match status" value="1"/>
</dbReference>
<gene>
    <name evidence="12" type="ORF">SAMN04489718_1130</name>
</gene>
<dbReference type="InterPro" id="IPR051271">
    <property type="entry name" value="2C-system_Tx_regulators"/>
</dbReference>
<dbReference type="PANTHER" id="PTHR45526">
    <property type="entry name" value="TRANSCRIPTIONAL REGULATORY PROTEIN DPIA"/>
    <property type="match status" value="1"/>
</dbReference>
<feature type="modified residue" description="4-aspartylphosphate" evidence="10">
    <location>
        <position position="54"/>
    </location>
</feature>
<evidence type="ECO:0000256" key="1">
    <source>
        <dbReference type="ARBA" id="ARBA00004496"/>
    </source>
</evidence>
<dbReference type="OrthoDB" id="7187989at2"/>
<dbReference type="InterPro" id="IPR011006">
    <property type="entry name" value="CheY-like_superfamily"/>
</dbReference>
<dbReference type="Pfam" id="PF00072">
    <property type="entry name" value="Response_reg"/>
    <property type="match status" value="1"/>
</dbReference>
<dbReference type="InterPro" id="IPR001789">
    <property type="entry name" value="Sig_transdc_resp-reg_receiver"/>
</dbReference>
<evidence type="ECO:0000313" key="13">
    <source>
        <dbReference type="Proteomes" id="UP000199301"/>
    </source>
</evidence>
<keyword evidence="7 9" id="KW-0010">Activator</keyword>
<protein>
    <recommendedName>
        <fullName evidence="9">Transcriptional regulatory protein</fullName>
    </recommendedName>
</protein>
<evidence type="ECO:0000259" key="11">
    <source>
        <dbReference type="PROSITE" id="PS50110"/>
    </source>
</evidence>
<keyword evidence="2 9" id="KW-0963">Cytoplasm</keyword>
<evidence type="ECO:0000256" key="2">
    <source>
        <dbReference type="ARBA" id="ARBA00022490"/>
    </source>
</evidence>
<evidence type="ECO:0000256" key="5">
    <source>
        <dbReference type="ARBA" id="ARBA00023015"/>
    </source>
</evidence>
<evidence type="ECO:0000313" key="12">
    <source>
        <dbReference type="EMBL" id="SDQ28571.1"/>
    </source>
</evidence>
<keyword evidence="4 9" id="KW-0902">Two-component regulatory system</keyword>
<dbReference type="RefSeq" id="WP_092521581.1">
    <property type="nucleotide sequence ID" value="NZ_FNKO01000001.1"/>
</dbReference>
<dbReference type="Proteomes" id="UP000199301">
    <property type="component" value="Unassembled WGS sequence"/>
</dbReference>
<keyword evidence="13" id="KW-1185">Reference proteome</keyword>
<organism evidence="12 13">
    <name type="scientific">Actinopolyspora saharensis</name>
    <dbReference type="NCBI Taxonomy" id="995062"/>
    <lineage>
        <taxon>Bacteria</taxon>
        <taxon>Bacillati</taxon>
        <taxon>Actinomycetota</taxon>
        <taxon>Actinomycetes</taxon>
        <taxon>Actinopolysporales</taxon>
        <taxon>Actinopolysporaceae</taxon>
        <taxon>Actinopolyspora</taxon>
    </lineage>
</organism>
<dbReference type="STRING" id="995062.SAMN04489718_1130"/>
<evidence type="ECO:0000256" key="4">
    <source>
        <dbReference type="ARBA" id="ARBA00023012"/>
    </source>
</evidence>
<dbReference type="EMBL" id="FNKO01000001">
    <property type="protein sequence ID" value="SDQ28571.1"/>
    <property type="molecule type" value="Genomic_DNA"/>
</dbReference>
<evidence type="ECO:0000256" key="3">
    <source>
        <dbReference type="ARBA" id="ARBA00022553"/>
    </source>
</evidence>
<reference evidence="13" key="1">
    <citation type="submission" date="2016-10" db="EMBL/GenBank/DDBJ databases">
        <authorList>
            <person name="Varghese N."/>
            <person name="Submissions S."/>
        </authorList>
    </citation>
    <scope>NUCLEOTIDE SEQUENCE [LARGE SCALE GENOMIC DNA]</scope>
    <source>
        <strain evidence="13">DSM 45459</strain>
    </source>
</reference>
<dbReference type="AlphaFoldDB" id="A0A1H0ZN09"/>